<protein>
    <recommendedName>
        <fullName evidence="3">Aminotransferase-like plant mobile domain-containing protein</fullName>
    </recommendedName>
</protein>
<accession>A0A445BLT6</accession>
<name>A0A445BLT6_ARAHY</name>
<comment type="caution">
    <text evidence="1">The sequence shown here is derived from an EMBL/GenBank/DDBJ whole genome shotgun (WGS) entry which is preliminary data.</text>
</comment>
<evidence type="ECO:0008006" key="3">
    <source>
        <dbReference type="Google" id="ProtNLM"/>
    </source>
</evidence>
<evidence type="ECO:0000313" key="2">
    <source>
        <dbReference type="Proteomes" id="UP000289738"/>
    </source>
</evidence>
<sequence length="65" mass="7851">MKCIWIQEMFSHLPYHANDETVRRYARAHIMMLLSTQLFGDKFDTRMHIRWLPYVATLGDMGRYS</sequence>
<dbReference type="Proteomes" id="UP000289738">
    <property type="component" value="Chromosome A09"/>
</dbReference>
<evidence type="ECO:0000313" key="1">
    <source>
        <dbReference type="EMBL" id="RYR39633.1"/>
    </source>
</evidence>
<dbReference type="AlphaFoldDB" id="A0A445BLT6"/>
<proteinExistence type="predicted"/>
<dbReference type="EMBL" id="SDMP01000009">
    <property type="protein sequence ID" value="RYR39633.1"/>
    <property type="molecule type" value="Genomic_DNA"/>
</dbReference>
<reference evidence="1 2" key="1">
    <citation type="submission" date="2019-01" db="EMBL/GenBank/DDBJ databases">
        <title>Sequencing of cultivated peanut Arachis hypogaea provides insights into genome evolution and oil improvement.</title>
        <authorList>
            <person name="Chen X."/>
        </authorList>
    </citation>
    <scope>NUCLEOTIDE SEQUENCE [LARGE SCALE GENOMIC DNA]</scope>
    <source>
        <strain evidence="2">cv. Fuhuasheng</strain>
        <tissue evidence="1">Leaves</tissue>
    </source>
</reference>
<keyword evidence="2" id="KW-1185">Reference proteome</keyword>
<organism evidence="1 2">
    <name type="scientific">Arachis hypogaea</name>
    <name type="common">Peanut</name>
    <dbReference type="NCBI Taxonomy" id="3818"/>
    <lineage>
        <taxon>Eukaryota</taxon>
        <taxon>Viridiplantae</taxon>
        <taxon>Streptophyta</taxon>
        <taxon>Embryophyta</taxon>
        <taxon>Tracheophyta</taxon>
        <taxon>Spermatophyta</taxon>
        <taxon>Magnoliopsida</taxon>
        <taxon>eudicotyledons</taxon>
        <taxon>Gunneridae</taxon>
        <taxon>Pentapetalae</taxon>
        <taxon>rosids</taxon>
        <taxon>fabids</taxon>
        <taxon>Fabales</taxon>
        <taxon>Fabaceae</taxon>
        <taxon>Papilionoideae</taxon>
        <taxon>50 kb inversion clade</taxon>
        <taxon>dalbergioids sensu lato</taxon>
        <taxon>Dalbergieae</taxon>
        <taxon>Pterocarpus clade</taxon>
        <taxon>Arachis</taxon>
    </lineage>
</organism>
<gene>
    <name evidence="1" type="ORF">Ahy_A09g045199</name>
</gene>